<dbReference type="GO" id="GO:0005634">
    <property type="term" value="C:nucleus"/>
    <property type="evidence" value="ECO:0007669"/>
    <property type="project" value="UniProtKB-SubCell"/>
</dbReference>
<keyword evidence="4" id="KW-0539">Nucleus</keyword>
<dbReference type="GO" id="GO:0006355">
    <property type="term" value="P:regulation of DNA-templated transcription"/>
    <property type="evidence" value="ECO:0007669"/>
    <property type="project" value="InterPro"/>
</dbReference>
<organism evidence="7 8">
    <name type="scientific">Canis lupus familiaris</name>
    <name type="common">Dog</name>
    <name type="synonym">Canis familiaris</name>
    <dbReference type="NCBI Taxonomy" id="9615"/>
    <lineage>
        <taxon>Eukaryota</taxon>
        <taxon>Metazoa</taxon>
        <taxon>Chordata</taxon>
        <taxon>Craniata</taxon>
        <taxon>Vertebrata</taxon>
        <taxon>Euteleostomi</taxon>
        <taxon>Mammalia</taxon>
        <taxon>Eutheria</taxon>
        <taxon>Laurasiatheria</taxon>
        <taxon>Carnivora</taxon>
        <taxon>Caniformia</taxon>
        <taxon>Canidae</taxon>
        <taxon>Canis</taxon>
    </lineage>
</organism>
<sequence>MEEMEKTDIQLQRPIKTEWNPQCVLFTYFQGDIGSVVDEHFSRALSNVRSPQGLSPLSQGADVILRNDSDMPPNQWRFSSQWTKPEPEPEPELEPEASFAYGATNCNLNGPSLMTMDQYPASLAGSPPVESDEPWHYPSLASPSSSEPGYSQAYSTGHMVPEPQPNGNYEPFLSLLQQDRHLAHPQESAVWEDCNSAQIAGSTGLLCSLPPSSAHYKKIYFPPDGGPASANLASESRYLVLPLILRFCILRTKPEKLPM</sequence>
<evidence type="ECO:0000256" key="3">
    <source>
        <dbReference type="ARBA" id="ARBA00023163"/>
    </source>
</evidence>
<protein>
    <submittedName>
        <fullName evidence="7">Vestigial like family member 1</fullName>
    </submittedName>
</protein>
<dbReference type="Proteomes" id="UP000694542">
    <property type="component" value="Chromosome X"/>
</dbReference>
<evidence type="ECO:0000256" key="1">
    <source>
        <dbReference type="ARBA" id="ARBA00004123"/>
    </source>
</evidence>
<reference evidence="7" key="2">
    <citation type="submission" date="2025-08" db="UniProtKB">
        <authorList>
            <consortium name="Ensembl"/>
        </authorList>
    </citation>
    <scope>IDENTIFICATION</scope>
</reference>
<keyword evidence="2" id="KW-0805">Transcription regulation</keyword>
<evidence type="ECO:0000256" key="4">
    <source>
        <dbReference type="ARBA" id="ARBA00023242"/>
    </source>
</evidence>
<gene>
    <name evidence="7" type="primary">VGLL1</name>
</gene>
<evidence type="ECO:0000256" key="2">
    <source>
        <dbReference type="ARBA" id="ARBA00023015"/>
    </source>
</evidence>
<feature type="region of interest" description="Disordered" evidence="6">
    <location>
        <begin position="122"/>
        <end position="169"/>
    </location>
</feature>
<evidence type="ECO:0000256" key="5">
    <source>
        <dbReference type="ARBA" id="ARBA00025784"/>
    </source>
</evidence>
<dbReference type="PANTHER" id="PTHR15950:SF20">
    <property type="entry name" value="TRANSCRIPTION COFACTOR VESTIGIAL-LIKE PROTEIN 1"/>
    <property type="match status" value="1"/>
</dbReference>
<dbReference type="AlphaFoldDB" id="A0A8C0TSZ1"/>
<dbReference type="PANTHER" id="PTHR15950">
    <property type="entry name" value="TRANSCRIPTION COFACTOR VESTIGIAL-LIKE PROTEIN"/>
    <property type="match status" value="1"/>
</dbReference>
<name>A0A8C0TSZ1_CANLF</name>
<comment type="subcellular location">
    <subcellularLocation>
        <location evidence="1">Nucleus</location>
    </subcellularLocation>
</comment>
<dbReference type="OrthoDB" id="10069705at2759"/>
<keyword evidence="3" id="KW-0804">Transcription</keyword>
<proteinExistence type="inferred from homology"/>
<reference evidence="7" key="1">
    <citation type="submission" date="2018-10" db="EMBL/GenBank/DDBJ databases">
        <title>De novo assembly of a Great Dane genome.</title>
        <authorList>
            <person name="Kidd J.M."/>
            <person name="Pendleton A.L."/>
            <person name="Shen F."/>
            <person name="Emery S."/>
        </authorList>
    </citation>
    <scope>NUCLEOTIDE SEQUENCE [LARGE SCALE GENOMIC DNA]</scope>
    <source>
        <strain evidence="7">Great Dane</strain>
    </source>
</reference>
<dbReference type="Pfam" id="PF07545">
    <property type="entry name" value="Vg_Tdu"/>
    <property type="match status" value="1"/>
</dbReference>
<dbReference type="Ensembl" id="ENSCAFT00040045680.1">
    <property type="protein sequence ID" value="ENSCAFP00040039879.1"/>
    <property type="gene ID" value="ENSCAFG00040024532.1"/>
</dbReference>
<evidence type="ECO:0000256" key="6">
    <source>
        <dbReference type="SAM" id="MobiDB-lite"/>
    </source>
</evidence>
<accession>A0A8C0TSZ1</accession>
<dbReference type="InterPro" id="IPR011520">
    <property type="entry name" value="Vg_fam"/>
</dbReference>
<evidence type="ECO:0000313" key="8">
    <source>
        <dbReference type="Proteomes" id="UP000694542"/>
    </source>
</evidence>
<comment type="similarity">
    <text evidence="5">Belongs to the vestigial family.</text>
</comment>
<evidence type="ECO:0000313" key="7">
    <source>
        <dbReference type="Ensembl" id="ENSCAFP00040039879.1"/>
    </source>
</evidence>
<feature type="compositionally biased region" description="Polar residues" evidence="6">
    <location>
        <begin position="141"/>
        <end position="155"/>
    </location>
</feature>